<organism evidence="1 2">
    <name type="scientific">Candidatus Enterovibrio escicola</name>
    <dbReference type="NCBI Taxonomy" id="1927127"/>
    <lineage>
        <taxon>Bacteria</taxon>
        <taxon>Pseudomonadati</taxon>
        <taxon>Pseudomonadota</taxon>
        <taxon>Gammaproteobacteria</taxon>
        <taxon>Vibrionales</taxon>
        <taxon>Vibrionaceae</taxon>
        <taxon>Enterovibrio</taxon>
    </lineage>
</organism>
<accession>A0A2A5T0R9</accession>
<evidence type="ECO:0000313" key="2">
    <source>
        <dbReference type="Proteomes" id="UP000219020"/>
    </source>
</evidence>
<comment type="caution">
    <text evidence="1">The sequence shown here is derived from an EMBL/GenBank/DDBJ whole genome shotgun (WGS) entry which is preliminary data.</text>
</comment>
<dbReference type="Proteomes" id="UP000219020">
    <property type="component" value="Unassembled WGS sequence"/>
</dbReference>
<dbReference type="RefSeq" id="WP_097357026.1">
    <property type="nucleotide sequence ID" value="NZ_CAWNJE010000024.1"/>
</dbReference>
<dbReference type="EMBL" id="NBYY01000030">
    <property type="protein sequence ID" value="PCS21757.1"/>
    <property type="molecule type" value="Genomic_DNA"/>
</dbReference>
<dbReference type="GeneID" id="66952302"/>
<sequence>MVSVGSYTNMVMQFALIKEIKLRQKSYINFFADELEMRKQYIEDTLEIFVKNPDLAKFLYLQIKRSVSQTLNRLMESDPYINYFLIFDTVRKIFLRKRHKKEDILINSENLLGKFILINQINTQSNALITFVVLTKIDPYGSVAMNAEIKL</sequence>
<dbReference type="AlphaFoldDB" id="A0A2A5T0R9"/>
<gene>
    <name evidence="1" type="ORF">BTN49_2578</name>
</gene>
<reference evidence="2" key="1">
    <citation type="submission" date="2017-04" db="EMBL/GenBank/DDBJ databases">
        <title>Genome evolution of the luminous symbionts of deep sea anglerfish.</title>
        <authorList>
            <person name="Hendry T.A."/>
        </authorList>
    </citation>
    <scope>NUCLEOTIDE SEQUENCE [LARGE SCALE GENOMIC DNA]</scope>
</reference>
<evidence type="ECO:0000313" key="1">
    <source>
        <dbReference type="EMBL" id="PCS21757.1"/>
    </source>
</evidence>
<name>A0A2A5T0R9_9GAMM</name>
<protein>
    <submittedName>
        <fullName evidence="1">Uncharacterized protein</fullName>
    </submittedName>
</protein>
<keyword evidence="2" id="KW-1185">Reference proteome</keyword>
<proteinExistence type="predicted"/>